<feature type="compositionally biased region" description="Low complexity" evidence="1">
    <location>
        <begin position="853"/>
        <end position="872"/>
    </location>
</feature>
<feature type="compositionally biased region" description="Low complexity" evidence="1">
    <location>
        <begin position="127"/>
        <end position="147"/>
    </location>
</feature>
<sequence length="977" mass="105005">MLAKRRQTTPPLHHPPYATKPISKKKRGRPPKSITAARAPVPHPPTLSNSSSKSSAKQRLNLKARAAIAKKAAASRRRRRLESSDDDDDDDTESSLSDVHLIRPSSYHHHHHHRHEDDEVQFPTFVSASGLSSLSSSSSSSSSSSDLSELDDSDDSIQKEEEEFILNDIKNRKRRKVPDDQQQQQQNHQKRKGDWVIRPRRKSVGASDVDMELDSDATEDDDDEDDDDSEEEEADADAERDDQDEPTLAAGVGLVGPPSDDPFAMSNDDDDDDARPHYVGLATGWSEDEDESTFDADLFFANLSDSEGDSSSADGDREITPSILGRGGDDESDDASFASEETEGRVCPFEVAEGWDGQIVFTNGNNDRPAPPKPTTTAAITQETDNFWAGYDSDVDMDVDDPDVDVDWDMSREGSVAPLDDVTAAALMALESLEEDDGGDTTDEELITESGLPNAKAMSMFCLPWSLASVGSIDPASTVSPAVSPGRDRRRRRWRWARGGQNGVDSPRAIDILEGRVVFWDSDEMMSEEEDEEVVRSGLIGRGVFRRVDHSDMTSDEEEGRRRTPAPAHALFGGPRKGVFATDGEATMVAVIGEDRKGADVPSPHPKWSVEALGYGRGRRARRDGDGGLVESLLRKHLESSLASHTPLQSPLSPLDSPLDSSHSLHMLLSSASNSNSLSLSIPSSSGMDEGPPTSSCDELSSAVEGAEQIGLDDVLDAAFLEDHEDGEEGEGDGEGDRTVVKLENDDEGAKSLSRWDVISVSAFRHTTAAVATATGAGGGGGAEGVRHGHARTPASSADFGNAIRGGVAPLLWQQKKGKGVVSPIKKKSVKGNGMNGKLAKRRRLMMSASTMSSPLVLPSGSSSTSGGEVKSVGDVFGGGVVGLGLGEVVEEDEGDKQKSRKELRRERKLKRKGGHGQVSSSNPHHYYHHTHHHHYYGGGGGGNGSGGHWHAHQHLPNSRMRGGVGAQRAGSVSPAV</sequence>
<organism evidence="2 3">
    <name type="scientific">Panaeolus cyanescens</name>
    <dbReference type="NCBI Taxonomy" id="181874"/>
    <lineage>
        <taxon>Eukaryota</taxon>
        <taxon>Fungi</taxon>
        <taxon>Dikarya</taxon>
        <taxon>Basidiomycota</taxon>
        <taxon>Agaricomycotina</taxon>
        <taxon>Agaricomycetes</taxon>
        <taxon>Agaricomycetidae</taxon>
        <taxon>Agaricales</taxon>
        <taxon>Agaricineae</taxon>
        <taxon>Galeropsidaceae</taxon>
        <taxon>Panaeolus</taxon>
    </lineage>
</organism>
<accession>A0A409YL14</accession>
<feature type="region of interest" description="Disordered" evidence="1">
    <location>
        <begin position="1"/>
        <end position="291"/>
    </location>
</feature>
<proteinExistence type="predicted"/>
<feature type="region of interest" description="Disordered" evidence="1">
    <location>
        <begin position="304"/>
        <end position="345"/>
    </location>
</feature>
<dbReference type="PANTHER" id="PTHR35711:SF1">
    <property type="entry name" value="ECTODERMAL, ISOFORM F"/>
    <property type="match status" value="1"/>
</dbReference>
<dbReference type="EMBL" id="NHTK01001029">
    <property type="protein sequence ID" value="PPR03715.1"/>
    <property type="molecule type" value="Genomic_DNA"/>
</dbReference>
<evidence type="ECO:0000256" key="1">
    <source>
        <dbReference type="SAM" id="MobiDB-lite"/>
    </source>
</evidence>
<protein>
    <submittedName>
        <fullName evidence="2">Uncharacterized protein</fullName>
    </submittedName>
</protein>
<feature type="compositionally biased region" description="Basic residues" evidence="1">
    <location>
        <begin position="899"/>
        <end position="915"/>
    </location>
</feature>
<feature type="region of interest" description="Disordered" evidence="1">
    <location>
        <begin position="676"/>
        <end position="704"/>
    </location>
</feature>
<dbReference type="STRING" id="181874.A0A409YL14"/>
<feature type="compositionally biased region" description="Low complexity" evidence="1">
    <location>
        <begin position="676"/>
        <end position="686"/>
    </location>
</feature>
<keyword evidence="3" id="KW-1185">Reference proteome</keyword>
<dbReference type="AlphaFoldDB" id="A0A409YL14"/>
<dbReference type="OrthoDB" id="3259498at2759"/>
<feature type="compositionally biased region" description="Acidic residues" evidence="1">
    <location>
        <begin position="84"/>
        <end position="93"/>
    </location>
</feature>
<dbReference type="InParanoid" id="A0A409YL14"/>
<feature type="compositionally biased region" description="Acidic residues" evidence="1">
    <location>
        <begin position="209"/>
        <end position="245"/>
    </location>
</feature>
<feature type="region of interest" description="Disordered" evidence="1">
    <location>
        <begin position="891"/>
        <end position="977"/>
    </location>
</feature>
<gene>
    <name evidence="2" type="ORF">CVT24_007347</name>
</gene>
<dbReference type="PANTHER" id="PTHR35711">
    <property type="entry name" value="EXPRESSED PROTEIN"/>
    <property type="match status" value="1"/>
</dbReference>
<feature type="compositionally biased region" description="Gly residues" evidence="1">
    <location>
        <begin position="937"/>
        <end position="948"/>
    </location>
</feature>
<name>A0A409YL14_9AGAR</name>
<feature type="region of interest" description="Disordered" evidence="1">
    <location>
        <begin position="775"/>
        <end position="798"/>
    </location>
</feature>
<feature type="compositionally biased region" description="Basic residues" evidence="1">
    <location>
        <begin position="926"/>
        <end position="936"/>
    </location>
</feature>
<evidence type="ECO:0000313" key="3">
    <source>
        <dbReference type="Proteomes" id="UP000284842"/>
    </source>
</evidence>
<evidence type="ECO:0000313" key="2">
    <source>
        <dbReference type="EMBL" id="PPR03715.1"/>
    </source>
</evidence>
<feature type="compositionally biased region" description="Acidic residues" evidence="1">
    <location>
        <begin position="148"/>
        <end position="165"/>
    </location>
</feature>
<feature type="region of interest" description="Disordered" evidence="1">
    <location>
        <begin position="551"/>
        <end position="577"/>
    </location>
</feature>
<dbReference type="Proteomes" id="UP000284842">
    <property type="component" value="Unassembled WGS sequence"/>
</dbReference>
<feature type="region of interest" description="Disordered" evidence="1">
    <location>
        <begin position="852"/>
        <end position="872"/>
    </location>
</feature>
<reference evidence="2 3" key="1">
    <citation type="journal article" date="2018" name="Evol. Lett.">
        <title>Horizontal gene cluster transfer increased hallucinogenic mushroom diversity.</title>
        <authorList>
            <person name="Reynolds H.T."/>
            <person name="Vijayakumar V."/>
            <person name="Gluck-Thaler E."/>
            <person name="Korotkin H.B."/>
            <person name="Matheny P.B."/>
            <person name="Slot J.C."/>
        </authorList>
    </citation>
    <scope>NUCLEOTIDE SEQUENCE [LARGE SCALE GENOMIC DNA]</scope>
    <source>
        <strain evidence="2 3">2629</strain>
    </source>
</reference>
<comment type="caution">
    <text evidence="2">The sequence shown here is derived from an EMBL/GenBank/DDBJ whole genome shotgun (WGS) entry which is preliminary data.</text>
</comment>